<dbReference type="EMBL" id="JBFOLJ010000012">
    <property type="protein sequence ID" value="KAL2489195.1"/>
    <property type="molecule type" value="Genomic_DNA"/>
</dbReference>
<comment type="caution">
    <text evidence="2">The sequence shown here is derived from an EMBL/GenBank/DDBJ whole genome shotgun (WGS) entry which is preliminary data.</text>
</comment>
<evidence type="ECO:0000256" key="1">
    <source>
        <dbReference type="SAM" id="MobiDB-lite"/>
    </source>
</evidence>
<reference evidence="3" key="1">
    <citation type="submission" date="2024-07" db="EMBL/GenBank/DDBJ databases">
        <title>Two chromosome-level genome assemblies of Korean endemic species Abeliophyllum distichum and Forsythia ovata (Oleaceae).</title>
        <authorList>
            <person name="Jang H."/>
        </authorList>
    </citation>
    <scope>NUCLEOTIDE SEQUENCE [LARGE SCALE GENOMIC DNA]</scope>
</reference>
<feature type="region of interest" description="Disordered" evidence="1">
    <location>
        <begin position="1"/>
        <end position="30"/>
    </location>
</feature>
<keyword evidence="3" id="KW-1185">Reference proteome</keyword>
<dbReference type="Proteomes" id="UP001604277">
    <property type="component" value="Unassembled WGS sequence"/>
</dbReference>
<evidence type="ECO:0000313" key="2">
    <source>
        <dbReference type="EMBL" id="KAL2489195.1"/>
    </source>
</evidence>
<proteinExistence type="predicted"/>
<gene>
    <name evidence="2" type="ORF">Fot_42487</name>
</gene>
<protein>
    <submittedName>
        <fullName evidence="2">Uncharacterized protein</fullName>
    </submittedName>
</protein>
<organism evidence="2 3">
    <name type="scientific">Forsythia ovata</name>
    <dbReference type="NCBI Taxonomy" id="205694"/>
    <lineage>
        <taxon>Eukaryota</taxon>
        <taxon>Viridiplantae</taxon>
        <taxon>Streptophyta</taxon>
        <taxon>Embryophyta</taxon>
        <taxon>Tracheophyta</taxon>
        <taxon>Spermatophyta</taxon>
        <taxon>Magnoliopsida</taxon>
        <taxon>eudicotyledons</taxon>
        <taxon>Gunneridae</taxon>
        <taxon>Pentapetalae</taxon>
        <taxon>asterids</taxon>
        <taxon>lamiids</taxon>
        <taxon>Lamiales</taxon>
        <taxon>Oleaceae</taxon>
        <taxon>Forsythieae</taxon>
        <taxon>Forsythia</taxon>
    </lineage>
</organism>
<evidence type="ECO:0000313" key="3">
    <source>
        <dbReference type="Proteomes" id="UP001604277"/>
    </source>
</evidence>
<dbReference type="AlphaFoldDB" id="A0ABD1RLB6"/>
<accession>A0ABD1RLB6</accession>
<name>A0ABD1RLB6_9LAMI</name>
<sequence>MENSDMIKNPSNSKLDSMDSHPTKYSKSKSSFAIKHMPQTWKTGAYILKEVHRSVTTSKSLASFAATPFSLSKRPWLEEGGTSGAAEGTGGGRDGMDGIVVCRDCIGDRGCR</sequence>